<protein>
    <recommendedName>
        <fullName evidence="1">LUD domain-containing protein</fullName>
    </recommendedName>
</protein>
<dbReference type="InterPro" id="IPR024185">
    <property type="entry name" value="FTHF_cligase-like_sf"/>
</dbReference>
<dbReference type="SUPFAM" id="SSF100950">
    <property type="entry name" value="NagB/RpiA/CoA transferase-like"/>
    <property type="match status" value="1"/>
</dbReference>
<dbReference type="EMBL" id="QGLT01000001">
    <property type="protein sequence ID" value="PXZ01766.1"/>
    <property type="molecule type" value="Genomic_DNA"/>
</dbReference>
<name>A0A318N2X9_9PROT</name>
<proteinExistence type="predicted"/>
<comment type="caution">
    <text evidence="2">The sequence shown here is derived from an EMBL/GenBank/DDBJ whole genome shotgun (WGS) entry which is preliminary data.</text>
</comment>
<dbReference type="OrthoDB" id="9794157at2"/>
<dbReference type="InterPro" id="IPR003741">
    <property type="entry name" value="LUD_dom"/>
</dbReference>
<dbReference type="PANTHER" id="PTHR43682:SF1">
    <property type="entry name" value="LACTATE UTILIZATION PROTEIN C"/>
    <property type="match status" value="1"/>
</dbReference>
<sequence length="192" mass="21397">MNSRDIILGKIRKACVDEYVKPPSVPLFHQNDLDLIKKFKKVFEQMGGELLENHADNPFESIYEKLSNAKNICSVVKEIKGDYNITDQTPPNSLHDIDYAVVRASFGVAETGSVCLTEKDLVVNTLGYLPQHLVVLLNSSEIVENLHDAYARPEWRRNHYAALHTGPSATADIEGVLIHGAQGVRSFSLLLL</sequence>
<accession>A0A318N2X9</accession>
<gene>
    <name evidence="2" type="ORF">DK869_01820</name>
</gene>
<dbReference type="AlphaFoldDB" id="A0A318N2X9"/>
<dbReference type="Gene3D" id="3.40.50.10420">
    <property type="entry name" value="NagB/RpiA/CoA transferase-like"/>
    <property type="match status" value="1"/>
</dbReference>
<dbReference type="Proteomes" id="UP000247565">
    <property type="component" value="Unassembled WGS sequence"/>
</dbReference>
<evidence type="ECO:0000259" key="1">
    <source>
        <dbReference type="Pfam" id="PF02589"/>
    </source>
</evidence>
<organism evidence="2 3">
    <name type="scientific">Commensalibacter melissae</name>
    <dbReference type="NCBI Taxonomy" id="2070537"/>
    <lineage>
        <taxon>Bacteria</taxon>
        <taxon>Pseudomonadati</taxon>
        <taxon>Pseudomonadota</taxon>
        <taxon>Alphaproteobacteria</taxon>
        <taxon>Acetobacterales</taxon>
        <taxon>Acetobacteraceae</taxon>
    </lineage>
</organism>
<reference evidence="2 3" key="1">
    <citation type="submission" date="2018-05" db="EMBL/GenBank/DDBJ databases">
        <title>Reference genomes for bee gut microbiota database.</title>
        <authorList>
            <person name="Ellegaard K.M."/>
        </authorList>
    </citation>
    <scope>NUCLEOTIDE SEQUENCE [LARGE SCALE GENOMIC DNA]</scope>
    <source>
        <strain evidence="2 3">ESL0284</strain>
    </source>
</reference>
<feature type="domain" description="LUD" evidence="1">
    <location>
        <begin position="94"/>
        <end position="191"/>
    </location>
</feature>
<evidence type="ECO:0000313" key="2">
    <source>
        <dbReference type="EMBL" id="PXZ01766.1"/>
    </source>
</evidence>
<keyword evidence="3" id="KW-1185">Reference proteome</keyword>
<dbReference type="RefSeq" id="WP_110438285.1">
    <property type="nucleotide sequence ID" value="NZ_CP046393.1"/>
</dbReference>
<evidence type="ECO:0000313" key="3">
    <source>
        <dbReference type="Proteomes" id="UP000247565"/>
    </source>
</evidence>
<dbReference type="Pfam" id="PF02589">
    <property type="entry name" value="LUD_dom"/>
    <property type="match status" value="1"/>
</dbReference>
<dbReference type="InterPro" id="IPR037171">
    <property type="entry name" value="NagB/RpiA_transferase-like"/>
</dbReference>
<dbReference type="PANTHER" id="PTHR43682">
    <property type="entry name" value="LACTATE UTILIZATION PROTEIN C"/>
    <property type="match status" value="1"/>
</dbReference>